<dbReference type="EMBL" id="PPED02000003">
    <property type="protein sequence ID" value="PWN69224.1"/>
    <property type="molecule type" value="Genomic_DNA"/>
</dbReference>
<comment type="caution">
    <text evidence="1">The sequence shown here is derived from an EMBL/GenBank/DDBJ whole genome shotgun (WGS) entry which is preliminary data.</text>
</comment>
<reference evidence="1 2" key="1">
    <citation type="submission" date="2018-04" db="EMBL/GenBank/DDBJ databases">
        <title>Draft Genome Sequence of Phosphate-Solubilizing Chryseobacterium sp. ISE14 that is a Biocontrol and Plant Growth-Promoting Rhizobacterium Isolated from Cucumber.</title>
        <authorList>
            <person name="Jeong J.-J."/>
            <person name="Sang M.K."/>
            <person name="Choi I.-G."/>
            <person name="Kim K.D."/>
        </authorList>
    </citation>
    <scope>NUCLEOTIDE SEQUENCE [LARGE SCALE GENOMIC DNA]</scope>
    <source>
        <strain evidence="1 2">ISE14</strain>
    </source>
</reference>
<organism evidence="1 2">
    <name type="scientific">Chryseobacterium phosphatilyticum</name>
    <dbReference type="NCBI Taxonomy" id="475075"/>
    <lineage>
        <taxon>Bacteria</taxon>
        <taxon>Pseudomonadati</taxon>
        <taxon>Bacteroidota</taxon>
        <taxon>Flavobacteriia</taxon>
        <taxon>Flavobacteriales</taxon>
        <taxon>Weeksellaceae</taxon>
        <taxon>Chryseobacterium group</taxon>
        <taxon>Chryseobacterium</taxon>
    </lineage>
</organism>
<dbReference type="Proteomes" id="UP000236594">
    <property type="component" value="Unassembled WGS sequence"/>
</dbReference>
<proteinExistence type="predicted"/>
<gene>
    <name evidence="1" type="ORF">C1631_014275</name>
</gene>
<dbReference type="AlphaFoldDB" id="A0A316X6R6"/>
<protein>
    <submittedName>
        <fullName evidence="1">Uncharacterized protein</fullName>
    </submittedName>
</protein>
<evidence type="ECO:0000313" key="2">
    <source>
        <dbReference type="Proteomes" id="UP000236594"/>
    </source>
</evidence>
<keyword evidence="2" id="KW-1185">Reference proteome</keyword>
<accession>A0A316X6R6</accession>
<sequence>MPKKYCHQHKKRRLKITRIFGVIIVKVIVSKSNSYLFENTNTPYNIHDTILKRDEILSITTYNGNKGSKLRRFYLIYTVVNHIEHP</sequence>
<name>A0A316X6R6_9FLAO</name>
<evidence type="ECO:0000313" key="1">
    <source>
        <dbReference type="EMBL" id="PWN69224.1"/>
    </source>
</evidence>